<dbReference type="Proteomes" id="UP000198506">
    <property type="component" value="Unassembled WGS sequence"/>
</dbReference>
<dbReference type="EMBL" id="FOZN01000001">
    <property type="protein sequence ID" value="SFS03995.1"/>
    <property type="molecule type" value="Genomic_DNA"/>
</dbReference>
<organism evidence="2 3">
    <name type="scientific">Agrococcus baldri</name>
    <dbReference type="NCBI Taxonomy" id="153730"/>
    <lineage>
        <taxon>Bacteria</taxon>
        <taxon>Bacillati</taxon>
        <taxon>Actinomycetota</taxon>
        <taxon>Actinomycetes</taxon>
        <taxon>Micrococcales</taxon>
        <taxon>Microbacteriaceae</taxon>
        <taxon>Agrococcus</taxon>
    </lineage>
</organism>
<evidence type="ECO:0000256" key="1">
    <source>
        <dbReference type="SAM" id="Phobius"/>
    </source>
</evidence>
<keyword evidence="1" id="KW-1133">Transmembrane helix</keyword>
<name>A0AA94HLB0_9MICO</name>
<proteinExistence type="predicted"/>
<sequence>MDPTWLAVIGVISALGAISSLVVLARQHAPRASIIPDRVARRREPGRAIAH</sequence>
<keyword evidence="1" id="KW-0472">Membrane</keyword>
<evidence type="ECO:0000313" key="3">
    <source>
        <dbReference type="Proteomes" id="UP000198506"/>
    </source>
</evidence>
<evidence type="ECO:0000313" key="2">
    <source>
        <dbReference type="EMBL" id="SFS03995.1"/>
    </source>
</evidence>
<accession>A0AA94HLB0</accession>
<comment type="caution">
    <text evidence="2">The sequence shown here is derived from an EMBL/GenBank/DDBJ whole genome shotgun (WGS) entry which is preliminary data.</text>
</comment>
<protein>
    <submittedName>
        <fullName evidence="2">Uncharacterized protein</fullName>
    </submittedName>
</protein>
<gene>
    <name evidence="2" type="ORF">SAMN04487783_0815</name>
</gene>
<dbReference type="AlphaFoldDB" id="A0AA94HLB0"/>
<keyword evidence="1" id="KW-0812">Transmembrane</keyword>
<reference evidence="2 3" key="1">
    <citation type="submission" date="2016-10" db="EMBL/GenBank/DDBJ databases">
        <authorList>
            <person name="Varghese N."/>
            <person name="Submissions S."/>
        </authorList>
    </citation>
    <scope>NUCLEOTIDE SEQUENCE [LARGE SCALE GENOMIC DNA]</scope>
    <source>
        <strain evidence="2 3">IAM 15147</strain>
    </source>
</reference>
<feature type="transmembrane region" description="Helical" evidence="1">
    <location>
        <begin position="6"/>
        <end position="25"/>
    </location>
</feature>
<keyword evidence="3" id="KW-1185">Reference proteome</keyword>